<dbReference type="PANTHER" id="PTHR46246:SF1">
    <property type="entry name" value="GUANOSINE-3',5'-BIS(DIPHOSPHATE) 3'-PYROPHOSPHOHYDROLASE MESH1"/>
    <property type="match status" value="1"/>
</dbReference>
<protein>
    <submittedName>
        <fullName evidence="2">HD domain-containing protein</fullName>
    </submittedName>
</protein>
<dbReference type="RefSeq" id="WP_231940301.1">
    <property type="nucleotide sequence ID" value="NZ_AP017422.1"/>
</dbReference>
<dbReference type="Gene3D" id="1.10.3210.10">
    <property type="entry name" value="Hypothetical protein af1432"/>
    <property type="match status" value="1"/>
</dbReference>
<dbReference type="AlphaFoldDB" id="A0A173MLL0"/>
<dbReference type="PANTHER" id="PTHR46246">
    <property type="entry name" value="GUANOSINE-3',5'-BIS(DIPHOSPHATE) 3'-PYROPHOSPHOHYDROLASE MESH1"/>
    <property type="match status" value="1"/>
</dbReference>
<dbReference type="SMART" id="SM00471">
    <property type="entry name" value="HDc"/>
    <property type="match status" value="1"/>
</dbReference>
<feature type="domain" description="HD/PDEase" evidence="1">
    <location>
        <begin position="25"/>
        <end position="145"/>
    </location>
</feature>
<dbReference type="Pfam" id="PF13328">
    <property type="entry name" value="HD_4"/>
    <property type="match status" value="1"/>
</dbReference>
<organism evidence="2 3">
    <name type="scientific">Filimonas lacunae</name>
    <dbReference type="NCBI Taxonomy" id="477680"/>
    <lineage>
        <taxon>Bacteria</taxon>
        <taxon>Pseudomonadati</taxon>
        <taxon>Bacteroidota</taxon>
        <taxon>Chitinophagia</taxon>
        <taxon>Chitinophagales</taxon>
        <taxon>Chitinophagaceae</taxon>
        <taxon>Filimonas</taxon>
    </lineage>
</organism>
<reference evidence="3" key="1">
    <citation type="submission" date="2017-01" db="EMBL/GenBank/DDBJ databases">
        <authorList>
            <person name="Varghese N."/>
            <person name="Submissions S."/>
        </authorList>
    </citation>
    <scope>NUCLEOTIDE SEQUENCE [LARGE SCALE GENOMIC DNA]</scope>
    <source>
        <strain evidence="3">DSM 21054</strain>
    </source>
</reference>
<dbReference type="InterPro" id="IPR052194">
    <property type="entry name" value="MESH1"/>
</dbReference>
<dbReference type="GO" id="GO:0008893">
    <property type="term" value="F:guanosine-3',5'-bis(diphosphate) 3'-diphosphatase activity"/>
    <property type="evidence" value="ECO:0007669"/>
    <property type="project" value="TreeGrafter"/>
</dbReference>
<proteinExistence type="predicted"/>
<name>A0A173MLL0_9BACT</name>
<keyword evidence="3" id="KW-1185">Reference proteome</keyword>
<dbReference type="SUPFAM" id="SSF109604">
    <property type="entry name" value="HD-domain/PDEase-like"/>
    <property type="match status" value="1"/>
</dbReference>
<dbReference type="InterPro" id="IPR003607">
    <property type="entry name" value="HD/PDEase_dom"/>
</dbReference>
<dbReference type="STRING" id="477680.SAMN05421788_112175"/>
<evidence type="ECO:0000313" key="3">
    <source>
        <dbReference type="Proteomes" id="UP000186917"/>
    </source>
</evidence>
<dbReference type="EMBL" id="FTOR01000012">
    <property type="protein sequence ID" value="SIT33463.1"/>
    <property type="molecule type" value="Genomic_DNA"/>
</dbReference>
<dbReference type="Proteomes" id="UP000186917">
    <property type="component" value="Unassembled WGS sequence"/>
</dbReference>
<dbReference type="KEGG" id="fln:FLA_4403"/>
<dbReference type="CDD" id="cd00077">
    <property type="entry name" value="HDc"/>
    <property type="match status" value="1"/>
</dbReference>
<gene>
    <name evidence="2" type="ORF">SAMN05421788_112175</name>
</gene>
<accession>A0A173MLL0</accession>
<evidence type="ECO:0000259" key="1">
    <source>
        <dbReference type="SMART" id="SM00471"/>
    </source>
</evidence>
<sequence length="178" mass="20747">MMNKVLEQIKNFADQAHGTQQRKFTAERYIVHPIRVMEICREYTSELPVLAAALLHDVLEDTPVTEQMIQEFLLTVLSPADTGKTMQLVIDLTDVYVKNSYPHWKRRKRKEHECLRMEKTCADAQTIKYADILDNGMEIMLQETDFAEVYLRESRQLLKHIPKGHPQLYARVLAAIHP</sequence>
<evidence type="ECO:0000313" key="2">
    <source>
        <dbReference type="EMBL" id="SIT33463.1"/>
    </source>
</evidence>